<dbReference type="GO" id="GO:0005765">
    <property type="term" value="C:lysosomal membrane"/>
    <property type="evidence" value="ECO:0007669"/>
    <property type="project" value="TreeGrafter"/>
</dbReference>
<dbReference type="InterPro" id="IPR016534">
    <property type="entry name" value="VPS16"/>
</dbReference>
<dbReference type="GO" id="GO:0005768">
    <property type="term" value="C:endosome"/>
    <property type="evidence" value="ECO:0007669"/>
    <property type="project" value="TreeGrafter"/>
</dbReference>
<dbReference type="GO" id="GO:0030897">
    <property type="term" value="C:HOPS complex"/>
    <property type="evidence" value="ECO:0007669"/>
    <property type="project" value="TreeGrafter"/>
</dbReference>
<evidence type="ECO:0000259" key="1">
    <source>
        <dbReference type="Pfam" id="PF04840"/>
    </source>
</evidence>
<evidence type="ECO:0000313" key="3">
    <source>
        <dbReference type="WBParaSite" id="Pan_g17343.t1"/>
    </source>
</evidence>
<keyword evidence="2" id="KW-1185">Reference proteome</keyword>
<proteinExistence type="predicted"/>
<name>A0A7E4V6Z3_PANRE</name>
<dbReference type="InterPro" id="IPR006925">
    <property type="entry name" value="Vps16_C"/>
</dbReference>
<dbReference type="PANTHER" id="PTHR12811">
    <property type="entry name" value="VACUOLAR PROTEIN SORTING VPS16"/>
    <property type="match status" value="1"/>
</dbReference>
<organism evidence="2 3">
    <name type="scientific">Panagrellus redivivus</name>
    <name type="common">Microworm</name>
    <dbReference type="NCBI Taxonomy" id="6233"/>
    <lineage>
        <taxon>Eukaryota</taxon>
        <taxon>Metazoa</taxon>
        <taxon>Ecdysozoa</taxon>
        <taxon>Nematoda</taxon>
        <taxon>Chromadorea</taxon>
        <taxon>Rhabditida</taxon>
        <taxon>Tylenchina</taxon>
        <taxon>Panagrolaimomorpha</taxon>
        <taxon>Panagrolaimoidea</taxon>
        <taxon>Panagrolaimidae</taxon>
        <taxon>Panagrellus</taxon>
    </lineage>
</organism>
<dbReference type="WBParaSite" id="Pan_g17343.t1">
    <property type="protein sequence ID" value="Pan_g17343.t1"/>
    <property type="gene ID" value="Pan_g17343"/>
</dbReference>
<feature type="domain" description="Vps16 C-terminal" evidence="1">
    <location>
        <begin position="4"/>
        <end position="138"/>
    </location>
</feature>
<evidence type="ECO:0000313" key="2">
    <source>
        <dbReference type="Proteomes" id="UP000492821"/>
    </source>
</evidence>
<dbReference type="GO" id="GO:0006886">
    <property type="term" value="P:intracellular protein transport"/>
    <property type="evidence" value="ECO:0007669"/>
    <property type="project" value="InterPro"/>
</dbReference>
<dbReference type="PANTHER" id="PTHR12811:SF0">
    <property type="entry name" value="VACUOLAR PROTEIN SORTING-ASSOCIATED PROTEIN 16 HOMOLOG"/>
    <property type="match status" value="1"/>
</dbReference>
<protein>
    <submittedName>
        <fullName evidence="3">Vps16_C domain-containing protein</fullName>
    </submittedName>
</protein>
<dbReference type="Proteomes" id="UP000492821">
    <property type="component" value="Unassembled WGS sequence"/>
</dbReference>
<dbReference type="GO" id="GO:0042144">
    <property type="term" value="P:vacuole fusion, non-autophagic"/>
    <property type="evidence" value="ECO:0007669"/>
    <property type="project" value="TreeGrafter"/>
</dbReference>
<dbReference type="Pfam" id="PF04840">
    <property type="entry name" value="Vps16_C"/>
    <property type="match status" value="1"/>
</dbReference>
<reference evidence="2" key="1">
    <citation type="journal article" date="2013" name="Genetics">
        <title>The draft genome and transcriptome of Panagrellus redivivus are shaped by the harsh demands of a free-living lifestyle.</title>
        <authorList>
            <person name="Srinivasan J."/>
            <person name="Dillman A.R."/>
            <person name="Macchietto M.G."/>
            <person name="Heikkinen L."/>
            <person name="Lakso M."/>
            <person name="Fracchia K.M."/>
            <person name="Antoshechkin I."/>
            <person name="Mortazavi A."/>
            <person name="Wong G."/>
            <person name="Sternberg P.W."/>
        </authorList>
    </citation>
    <scope>NUCLEOTIDE SEQUENCE [LARGE SCALE GENOMIC DNA]</scope>
    <source>
        <strain evidence="2">MT8872</strain>
    </source>
</reference>
<reference evidence="3" key="2">
    <citation type="submission" date="2020-10" db="UniProtKB">
        <authorList>
            <consortium name="WormBaseParasite"/>
        </authorList>
    </citation>
    <scope>IDENTIFICATION</scope>
</reference>
<accession>A0A7E4V6Z3</accession>
<dbReference type="AlphaFoldDB" id="A0A7E4V6Z3"/>
<sequence>MYTAYDQKKNPNLSNSTLHDSFVFAIGIGNDPAYAEKLRKEFKISDKQVVRWTIEGFVKAKNVTNLNDLTYKKNFPGYMTVVEACVRHNDQELAQIYTNEIEAIDQKCEALCLIKKYTEAADLAAENNDLRMLRKINLLCVNGAMKKHVLTHISAVHERRKNMNV</sequence>
<dbReference type="GO" id="GO:0016197">
    <property type="term" value="P:endosomal transport"/>
    <property type="evidence" value="ECO:0007669"/>
    <property type="project" value="TreeGrafter"/>
</dbReference>
<dbReference type="GO" id="GO:0003779">
    <property type="term" value="F:actin binding"/>
    <property type="evidence" value="ECO:0007669"/>
    <property type="project" value="TreeGrafter"/>
</dbReference>